<protein>
    <submittedName>
        <fullName evidence="1">Uncharacterized protein</fullName>
    </submittedName>
</protein>
<proteinExistence type="predicted"/>
<organism evidence="1 2">
    <name type="scientific">Clitoria ternatea</name>
    <name type="common">Butterfly pea</name>
    <dbReference type="NCBI Taxonomy" id="43366"/>
    <lineage>
        <taxon>Eukaryota</taxon>
        <taxon>Viridiplantae</taxon>
        <taxon>Streptophyta</taxon>
        <taxon>Embryophyta</taxon>
        <taxon>Tracheophyta</taxon>
        <taxon>Spermatophyta</taxon>
        <taxon>Magnoliopsida</taxon>
        <taxon>eudicotyledons</taxon>
        <taxon>Gunneridae</taxon>
        <taxon>Pentapetalae</taxon>
        <taxon>rosids</taxon>
        <taxon>fabids</taxon>
        <taxon>Fabales</taxon>
        <taxon>Fabaceae</taxon>
        <taxon>Papilionoideae</taxon>
        <taxon>50 kb inversion clade</taxon>
        <taxon>NPAAA clade</taxon>
        <taxon>indigoferoid/millettioid clade</taxon>
        <taxon>Phaseoleae</taxon>
        <taxon>Clitoria</taxon>
    </lineage>
</organism>
<dbReference type="Proteomes" id="UP001359559">
    <property type="component" value="Unassembled WGS sequence"/>
</dbReference>
<dbReference type="AlphaFoldDB" id="A0AAN9II89"/>
<keyword evidence="2" id="KW-1185">Reference proteome</keyword>
<dbReference type="EMBL" id="JAYKXN010000006">
    <property type="protein sequence ID" value="KAK7278230.1"/>
    <property type="molecule type" value="Genomic_DNA"/>
</dbReference>
<evidence type="ECO:0000313" key="1">
    <source>
        <dbReference type="EMBL" id="KAK7278230.1"/>
    </source>
</evidence>
<reference evidence="1 2" key="1">
    <citation type="submission" date="2024-01" db="EMBL/GenBank/DDBJ databases">
        <title>The genomes of 5 underutilized Papilionoideae crops provide insights into root nodulation and disease resistance.</title>
        <authorList>
            <person name="Yuan L."/>
        </authorList>
    </citation>
    <scope>NUCLEOTIDE SEQUENCE [LARGE SCALE GENOMIC DNA]</scope>
    <source>
        <strain evidence="1">LY-2023</strain>
        <tissue evidence="1">Leaf</tissue>
    </source>
</reference>
<comment type="caution">
    <text evidence="1">The sequence shown here is derived from an EMBL/GenBank/DDBJ whole genome shotgun (WGS) entry which is preliminary data.</text>
</comment>
<accession>A0AAN9II89</accession>
<name>A0AAN9II89_CLITE</name>
<evidence type="ECO:0000313" key="2">
    <source>
        <dbReference type="Proteomes" id="UP001359559"/>
    </source>
</evidence>
<gene>
    <name evidence="1" type="ORF">RJT34_23256</name>
</gene>
<sequence>MSTEKEAYVKEEQEKGITFLCESNAFGVEKLSSVRLEPQPGLHECVWGGSTGEPAAATAPFDMAIIVDSPLGCLIDVLLALAY</sequence>